<dbReference type="RefSeq" id="WP_277898056.1">
    <property type="nucleotide sequence ID" value="NZ_JAPMUA010000001.1"/>
</dbReference>
<dbReference type="EMBL" id="JAPMUA010000001">
    <property type="protein sequence ID" value="MDG3584281.1"/>
    <property type="molecule type" value="Genomic_DNA"/>
</dbReference>
<dbReference type="PROSITE" id="PS51257">
    <property type="entry name" value="PROKAR_LIPOPROTEIN"/>
    <property type="match status" value="1"/>
</dbReference>
<name>A0ABT6FLZ1_9FLAO</name>
<comment type="caution">
    <text evidence="1">The sequence shown here is derived from an EMBL/GenBank/DDBJ whole genome shotgun (WGS) entry which is preliminary data.</text>
</comment>
<evidence type="ECO:0000313" key="1">
    <source>
        <dbReference type="EMBL" id="MDG3584281.1"/>
    </source>
</evidence>
<evidence type="ECO:0008006" key="3">
    <source>
        <dbReference type="Google" id="ProtNLM"/>
    </source>
</evidence>
<proteinExistence type="predicted"/>
<sequence>MKNISLLIILFLLLGSCKKETNKNLNPLEKIAYAHGFENWNKVDEIKFTFNVDRDTVHFERSWEWRPKKNEITLIKNGEELDFNRSQILSDQELAADKNFINDVYWLLAPYKLIWDDGIEYKDPILSQAPISKDSLQKVTIVYSSEGGYTPGDAYDFYIDKDNMVKEWVYRENNDPTNCMITTWEDYKDIEGLKIATMHQNENGVFKLYFTNVSVKTSED</sequence>
<organism evidence="1 2">
    <name type="scientific">Galbibacter pacificus</name>
    <dbReference type="NCBI Taxonomy" id="2996052"/>
    <lineage>
        <taxon>Bacteria</taxon>
        <taxon>Pseudomonadati</taxon>
        <taxon>Bacteroidota</taxon>
        <taxon>Flavobacteriia</taxon>
        <taxon>Flavobacteriales</taxon>
        <taxon>Flavobacteriaceae</taxon>
        <taxon>Galbibacter</taxon>
    </lineage>
</organism>
<protein>
    <recommendedName>
        <fullName evidence="3">Selenophosphate synthetase</fullName>
    </recommendedName>
</protein>
<evidence type="ECO:0000313" key="2">
    <source>
        <dbReference type="Proteomes" id="UP001153642"/>
    </source>
</evidence>
<dbReference type="Proteomes" id="UP001153642">
    <property type="component" value="Unassembled WGS sequence"/>
</dbReference>
<reference evidence="1" key="1">
    <citation type="submission" date="2022-11" db="EMBL/GenBank/DDBJ databases">
        <title>High-quality draft genome sequence of Galbibacter sp. strain CMA-7.</title>
        <authorList>
            <person name="Wei L."/>
            <person name="Dong C."/>
            <person name="Shao Z."/>
        </authorList>
    </citation>
    <scope>NUCLEOTIDE SEQUENCE</scope>
    <source>
        <strain evidence="1">CMA-7</strain>
    </source>
</reference>
<accession>A0ABT6FLZ1</accession>
<gene>
    <name evidence="1" type="ORF">OSR52_00265</name>
</gene>
<keyword evidence="2" id="KW-1185">Reference proteome</keyword>